<dbReference type="GO" id="GO:0071555">
    <property type="term" value="P:cell wall organization"/>
    <property type="evidence" value="ECO:0007669"/>
    <property type="project" value="UniProtKB-UniRule"/>
</dbReference>
<dbReference type="InterPro" id="IPR038063">
    <property type="entry name" value="Transpep_catalytic_dom"/>
</dbReference>
<dbReference type="Pfam" id="PF03734">
    <property type="entry name" value="YkuD"/>
    <property type="match status" value="1"/>
</dbReference>
<protein>
    <submittedName>
        <fullName evidence="11">L,D-transpeptidase</fullName>
    </submittedName>
</protein>
<evidence type="ECO:0000256" key="2">
    <source>
        <dbReference type="ARBA" id="ARBA00005992"/>
    </source>
</evidence>
<keyword evidence="12" id="KW-1185">Reference proteome</keyword>
<evidence type="ECO:0000256" key="3">
    <source>
        <dbReference type="ARBA" id="ARBA00022676"/>
    </source>
</evidence>
<keyword evidence="3" id="KW-0328">Glycosyltransferase</keyword>
<dbReference type="Proteomes" id="UP000191094">
    <property type="component" value="Unassembled WGS sequence"/>
</dbReference>
<accession>A0A1T0CB93</accession>
<dbReference type="GO" id="GO:0071972">
    <property type="term" value="F:peptidoglycan L,D-transpeptidase activity"/>
    <property type="evidence" value="ECO:0007669"/>
    <property type="project" value="TreeGrafter"/>
</dbReference>
<name>A0A1T0CB93_9GAMM</name>
<keyword evidence="8 9" id="KW-0961">Cell wall biogenesis/degradation</keyword>
<evidence type="ECO:0000313" key="11">
    <source>
        <dbReference type="EMBL" id="OOS19612.1"/>
    </source>
</evidence>
<comment type="similarity">
    <text evidence="2">Belongs to the YkuD family.</text>
</comment>
<sequence>MTHIIINIAKQTLFLYQSDVLTEMFTISTGKNGIGNLEGSGQTPLGRHVITEKIGADEPMNAVFVGRVPTGETYTQLLGEQAPKRDWILTRILWLSGCEQGINQGHNSQGCCDTHARYIYIHGTPDSEPMGVPMSHGCIRMRNADVMRLFDEVSIGTKVDIIAK</sequence>
<evidence type="ECO:0000256" key="9">
    <source>
        <dbReference type="PROSITE-ProRule" id="PRU01373"/>
    </source>
</evidence>
<gene>
    <name evidence="11" type="ORF">B0682_08455</name>
</gene>
<dbReference type="GO" id="GO:0018104">
    <property type="term" value="P:peptidoglycan-protein cross-linking"/>
    <property type="evidence" value="ECO:0007669"/>
    <property type="project" value="TreeGrafter"/>
</dbReference>
<feature type="active site" description="Proton donor/acceptor" evidence="9">
    <location>
        <position position="122"/>
    </location>
</feature>
<organism evidence="11 12">
    <name type="scientific">Lwoffella lincolnii</name>
    <dbReference type="NCBI Taxonomy" id="90241"/>
    <lineage>
        <taxon>Bacteria</taxon>
        <taxon>Pseudomonadati</taxon>
        <taxon>Pseudomonadota</taxon>
        <taxon>Gammaproteobacteria</taxon>
        <taxon>Moraxellales</taxon>
        <taxon>Moraxellaceae</taxon>
        <taxon>Lwoffella</taxon>
    </lineage>
</organism>
<dbReference type="GO" id="GO:0008360">
    <property type="term" value="P:regulation of cell shape"/>
    <property type="evidence" value="ECO:0007669"/>
    <property type="project" value="UniProtKB-UniRule"/>
</dbReference>
<dbReference type="RefSeq" id="WP_078308312.1">
    <property type="nucleotide sequence ID" value="NZ_MUYT01000015.1"/>
</dbReference>
<feature type="domain" description="L,D-TPase catalytic" evidence="10">
    <location>
        <begin position="2"/>
        <end position="162"/>
    </location>
</feature>
<dbReference type="InterPro" id="IPR005490">
    <property type="entry name" value="LD_TPept_cat_dom"/>
</dbReference>
<proteinExistence type="inferred from homology"/>
<dbReference type="InterPro" id="IPR050979">
    <property type="entry name" value="LD-transpeptidase"/>
</dbReference>
<comment type="pathway">
    <text evidence="1 9">Cell wall biogenesis; peptidoglycan biosynthesis.</text>
</comment>
<keyword evidence="5" id="KW-0378">Hydrolase</keyword>
<dbReference type="AlphaFoldDB" id="A0A1T0CB93"/>
<dbReference type="CDD" id="cd16913">
    <property type="entry name" value="YkuD_like"/>
    <property type="match status" value="1"/>
</dbReference>
<comment type="caution">
    <text evidence="11">The sequence shown here is derived from an EMBL/GenBank/DDBJ whole genome shotgun (WGS) entry which is preliminary data.</text>
</comment>
<dbReference type="GO" id="GO:0016757">
    <property type="term" value="F:glycosyltransferase activity"/>
    <property type="evidence" value="ECO:0007669"/>
    <property type="project" value="UniProtKB-KW"/>
</dbReference>
<keyword evidence="4" id="KW-0808">Transferase</keyword>
<evidence type="ECO:0000256" key="6">
    <source>
        <dbReference type="ARBA" id="ARBA00022960"/>
    </source>
</evidence>
<dbReference type="OrthoDB" id="9787225at2"/>
<dbReference type="SUPFAM" id="SSF141523">
    <property type="entry name" value="L,D-transpeptidase catalytic domain-like"/>
    <property type="match status" value="1"/>
</dbReference>
<evidence type="ECO:0000256" key="7">
    <source>
        <dbReference type="ARBA" id="ARBA00022984"/>
    </source>
</evidence>
<evidence type="ECO:0000256" key="5">
    <source>
        <dbReference type="ARBA" id="ARBA00022801"/>
    </source>
</evidence>
<reference evidence="11 12" key="1">
    <citation type="submission" date="2017-02" db="EMBL/GenBank/DDBJ databases">
        <title>Draft genome sequence of Moraxella lincolnii CCUG 9405T type strain.</title>
        <authorList>
            <person name="Salva-Serra F."/>
            <person name="Engstrom-Jakobsson H."/>
            <person name="Thorell K."/>
            <person name="Jaen-Luchoro D."/>
            <person name="Gonzales-Siles L."/>
            <person name="Karlsson R."/>
            <person name="Yazdan S."/>
            <person name="Boulund F."/>
            <person name="Johnning A."/>
            <person name="Engstrand L."/>
            <person name="Kristiansson E."/>
            <person name="Moore E."/>
        </authorList>
    </citation>
    <scope>NUCLEOTIDE SEQUENCE [LARGE SCALE GENOMIC DNA]</scope>
    <source>
        <strain evidence="11 12">CCUG 9405</strain>
    </source>
</reference>
<evidence type="ECO:0000259" key="10">
    <source>
        <dbReference type="PROSITE" id="PS52029"/>
    </source>
</evidence>
<dbReference type="UniPathway" id="UPA00219"/>
<dbReference type="PROSITE" id="PS52029">
    <property type="entry name" value="LD_TPASE"/>
    <property type="match status" value="1"/>
</dbReference>
<evidence type="ECO:0000313" key="12">
    <source>
        <dbReference type="Proteomes" id="UP000191094"/>
    </source>
</evidence>
<evidence type="ECO:0000256" key="8">
    <source>
        <dbReference type="ARBA" id="ARBA00023316"/>
    </source>
</evidence>
<dbReference type="GO" id="GO:0005576">
    <property type="term" value="C:extracellular region"/>
    <property type="evidence" value="ECO:0007669"/>
    <property type="project" value="TreeGrafter"/>
</dbReference>
<dbReference type="EMBL" id="MUYT01000015">
    <property type="protein sequence ID" value="OOS19612.1"/>
    <property type="molecule type" value="Genomic_DNA"/>
</dbReference>
<keyword evidence="7 9" id="KW-0573">Peptidoglycan synthesis</keyword>
<dbReference type="PANTHER" id="PTHR30582:SF24">
    <property type="entry name" value="L,D-TRANSPEPTIDASE ERFK_SRFK-RELATED"/>
    <property type="match status" value="1"/>
</dbReference>
<dbReference type="STRING" id="90241.B0682_08455"/>
<keyword evidence="6 9" id="KW-0133">Cell shape</keyword>
<evidence type="ECO:0000256" key="4">
    <source>
        <dbReference type="ARBA" id="ARBA00022679"/>
    </source>
</evidence>
<dbReference type="Gene3D" id="2.40.440.10">
    <property type="entry name" value="L,D-transpeptidase catalytic domain-like"/>
    <property type="match status" value="1"/>
</dbReference>
<dbReference type="PANTHER" id="PTHR30582">
    <property type="entry name" value="L,D-TRANSPEPTIDASE"/>
    <property type="match status" value="1"/>
</dbReference>
<evidence type="ECO:0000256" key="1">
    <source>
        <dbReference type="ARBA" id="ARBA00004752"/>
    </source>
</evidence>
<feature type="active site" description="Nucleophile" evidence="9">
    <location>
        <position position="138"/>
    </location>
</feature>